<organism evidence="2 3">
    <name type="scientific">Cyclospora cayetanensis</name>
    <dbReference type="NCBI Taxonomy" id="88456"/>
    <lineage>
        <taxon>Eukaryota</taxon>
        <taxon>Sar</taxon>
        <taxon>Alveolata</taxon>
        <taxon>Apicomplexa</taxon>
        <taxon>Conoidasida</taxon>
        <taxon>Coccidia</taxon>
        <taxon>Eucoccidiorida</taxon>
        <taxon>Eimeriorina</taxon>
        <taxon>Eimeriidae</taxon>
        <taxon>Cyclospora</taxon>
    </lineage>
</organism>
<name>A0A1D3CT32_9EIME</name>
<feature type="region of interest" description="Disordered" evidence="1">
    <location>
        <begin position="65"/>
        <end position="102"/>
    </location>
</feature>
<keyword evidence="3" id="KW-1185">Reference proteome</keyword>
<gene>
    <name evidence="2" type="ORF">cyc_00819</name>
</gene>
<accession>A0A1D3CT32</accession>
<protein>
    <submittedName>
        <fullName evidence="2">Uncharacterized protein</fullName>
    </submittedName>
</protein>
<evidence type="ECO:0000313" key="2">
    <source>
        <dbReference type="EMBL" id="OEH74356.1"/>
    </source>
</evidence>
<feature type="region of interest" description="Disordered" evidence="1">
    <location>
        <begin position="118"/>
        <end position="168"/>
    </location>
</feature>
<dbReference type="EMBL" id="JROU02002058">
    <property type="protein sequence ID" value="OEH74356.1"/>
    <property type="molecule type" value="Genomic_DNA"/>
</dbReference>
<comment type="caution">
    <text evidence="2">The sequence shown here is derived from an EMBL/GenBank/DDBJ whole genome shotgun (WGS) entry which is preliminary data.</text>
</comment>
<feature type="compositionally biased region" description="Low complexity" evidence="1">
    <location>
        <begin position="65"/>
        <end position="79"/>
    </location>
</feature>
<proteinExistence type="predicted"/>
<evidence type="ECO:0000256" key="1">
    <source>
        <dbReference type="SAM" id="MobiDB-lite"/>
    </source>
</evidence>
<feature type="compositionally biased region" description="Basic and acidic residues" evidence="1">
    <location>
        <begin position="132"/>
        <end position="146"/>
    </location>
</feature>
<reference evidence="2 3" key="1">
    <citation type="journal article" date="2016" name="BMC Genomics">
        <title>Comparative genomics reveals Cyclospora cayetanensis possesses coccidia-like metabolism and invasion components but unique surface antigens.</title>
        <authorList>
            <person name="Liu S."/>
            <person name="Wang L."/>
            <person name="Zheng H."/>
            <person name="Xu Z."/>
            <person name="Roellig D.M."/>
            <person name="Li N."/>
            <person name="Frace M.A."/>
            <person name="Tang K."/>
            <person name="Arrowood M.J."/>
            <person name="Moss D.M."/>
            <person name="Zhang L."/>
            <person name="Feng Y."/>
            <person name="Xiao L."/>
        </authorList>
    </citation>
    <scope>NUCLEOTIDE SEQUENCE [LARGE SCALE GENOMIC DNA]</scope>
    <source>
        <strain evidence="2 3">CHN_HEN01</strain>
    </source>
</reference>
<dbReference type="Proteomes" id="UP000095192">
    <property type="component" value="Unassembled WGS sequence"/>
</dbReference>
<dbReference type="InParanoid" id="A0A1D3CT32"/>
<sequence length="168" mass="18645">MLSRAFIGRSCCACEAAASRCMPLRLQCVYLLLLTSSSSRCLCSSPLQTPPARSYGPYAAIQRQQGWQQKKQQQQQAGDTIGGQGQRVREKGCHSSAGAKDGWLSGWRQRHACQRCQQQPREHGYEVGTPEMEIRKDDDDKRRDGSLSDVDQQNGCSRHPFLTSAASP</sequence>
<dbReference type="AlphaFoldDB" id="A0A1D3CT32"/>
<evidence type="ECO:0000313" key="3">
    <source>
        <dbReference type="Proteomes" id="UP000095192"/>
    </source>
</evidence>
<dbReference type="VEuPathDB" id="ToxoDB:cyc_00819"/>